<dbReference type="PANTHER" id="PTHR12469">
    <property type="entry name" value="PROTEIN EMI5 HOMOLOG, MITOCHONDRIAL"/>
    <property type="match status" value="1"/>
</dbReference>
<dbReference type="EMBL" id="CAJNNW010036551">
    <property type="protein sequence ID" value="CAE8735491.1"/>
    <property type="molecule type" value="Genomic_DNA"/>
</dbReference>
<dbReference type="GO" id="GO:0006121">
    <property type="term" value="P:mitochondrial electron transport, succinate to ubiquinone"/>
    <property type="evidence" value="ECO:0007669"/>
    <property type="project" value="TreeGrafter"/>
</dbReference>
<evidence type="ECO:0008006" key="5">
    <source>
        <dbReference type="Google" id="ProtNLM"/>
    </source>
</evidence>
<dbReference type="SUPFAM" id="SSF109910">
    <property type="entry name" value="YgfY-like"/>
    <property type="match status" value="1"/>
</dbReference>
<dbReference type="FunFam" id="1.10.150.250:FF:000004">
    <property type="entry name" value="Succinate dehydrogenase assembly factor 2, mitochondrial"/>
    <property type="match status" value="1"/>
</dbReference>
<protein>
    <recommendedName>
        <fullName evidence="5">Succinate dehydrogenase assembly factor 2, mitochondrial</fullName>
    </recommendedName>
</protein>
<keyword evidence="1" id="KW-0496">Mitochondrion</keyword>
<name>A0A813LLN6_POLGL</name>
<reference evidence="3" key="1">
    <citation type="submission" date="2021-02" db="EMBL/GenBank/DDBJ databases">
        <authorList>
            <person name="Dougan E. K."/>
            <person name="Rhodes N."/>
            <person name="Thang M."/>
            <person name="Chan C."/>
        </authorList>
    </citation>
    <scope>NUCLEOTIDE SEQUENCE</scope>
</reference>
<proteinExistence type="predicted"/>
<dbReference type="GO" id="GO:0034553">
    <property type="term" value="P:mitochondrial respiratory chain complex II assembly"/>
    <property type="evidence" value="ECO:0007669"/>
    <property type="project" value="TreeGrafter"/>
</dbReference>
<dbReference type="PANTHER" id="PTHR12469:SF2">
    <property type="entry name" value="SUCCINATE DEHYDROGENASE ASSEMBLY FACTOR 2, MITOCHONDRIAL"/>
    <property type="match status" value="1"/>
</dbReference>
<dbReference type="GO" id="GO:0005739">
    <property type="term" value="C:mitochondrion"/>
    <property type="evidence" value="ECO:0007669"/>
    <property type="project" value="TreeGrafter"/>
</dbReference>
<feature type="non-terminal residue" evidence="3">
    <location>
        <position position="159"/>
    </location>
</feature>
<evidence type="ECO:0000256" key="1">
    <source>
        <dbReference type="ARBA" id="ARBA00023128"/>
    </source>
</evidence>
<evidence type="ECO:0000256" key="2">
    <source>
        <dbReference type="ARBA" id="ARBA00023186"/>
    </source>
</evidence>
<dbReference type="GO" id="GO:0006099">
    <property type="term" value="P:tricarboxylic acid cycle"/>
    <property type="evidence" value="ECO:0007669"/>
    <property type="project" value="TreeGrafter"/>
</dbReference>
<dbReference type="Gene3D" id="1.10.150.250">
    <property type="entry name" value="Flavinator of succinate dehydrogenase"/>
    <property type="match status" value="1"/>
</dbReference>
<dbReference type="InterPro" id="IPR005631">
    <property type="entry name" value="SDH"/>
</dbReference>
<dbReference type="AlphaFoldDB" id="A0A813LLN6"/>
<sequence>WTVGRTCASVQARAVLVQGRSFRFEPSVRQALCCAASPASSSHWDGRRGFCVAAAPSDAEAMELYRRRKQLLFRAKSRGWLELDVLMGTFAEKVVWDYDHANLDLLDEVLELENPDLFKWFTGQAAVPEEIKQNEVMVKMLEYVKTDQTGGFGPAARSM</sequence>
<comment type="caution">
    <text evidence="3">The sequence shown here is derived from an EMBL/GenBank/DDBJ whole genome shotgun (WGS) entry which is preliminary data.</text>
</comment>
<keyword evidence="2" id="KW-0143">Chaperone</keyword>
<dbReference type="Pfam" id="PF03937">
    <property type="entry name" value="Sdh5"/>
    <property type="match status" value="1"/>
</dbReference>
<organism evidence="3 4">
    <name type="scientific">Polarella glacialis</name>
    <name type="common">Dinoflagellate</name>
    <dbReference type="NCBI Taxonomy" id="89957"/>
    <lineage>
        <taxon>Eukaryota</taxon>
        <taxon>Sar</taxon>
        <taxon>Alveolata</taxon>
        <taxon>Dinophyceae</taxon>
        <taxon>Suessiales</taxon>
        <taxon>Suessiaceae</taxon>
        <taxon>Polarella</taxon>
    </lineage>
</organism>
<accession>A0A813LLN6</accession>
<gene>
    <name evidence="3" type="ORF">PGLA2088_LOCUS47866</name>
</gene>
<dbReference type="InterPro" id="IPR036714">
    <property type="entry name" value="SDH_sf"/>
</dbReference>
<evidence type="ECO:0000313" key="4">
    <source>
        <dbReference type="Proteomes" id="UP000626109"/>
    </source>
</evidence>
<dbReference type="Proteomes" id="UP000626109">
    <property type="component" value="Unassembled WGS sequence"/>
</dbReference>
<evidence type="ECO:0000313" key="3">
    <source>
        <dbReference type="EMBL" id="CAE8735491.1"/>
    </source>
</evidence>